<comment type="caution">
    <text evidence="1">The sequence shown here is derived from an EMBL/GenBank/DDBJ whole genome shotgun (WGS) entry which is preliminary data.</text>
</comment>
<dbReference type="AlphaFoldDB" id="A0AAD5BY37"/>
<gene>
    <name evidence="1" type="ORF">M8C21_006418</name>
</gene>
<keyword evidence="2" id="KW-1185">Reference proteome</keyword>
<feature type="non-terminal residue" evidence="1">
    <location>
        <position position="1"/>
    </location>
</feature>
<sequence length="152" mass="16349">LSFGEFSGVRKDEIDGEFGGQSGRGRWAGLHELDRGLWWVDVRGDLLPGFNKSGVAGGGIGDDLGGVEAAEGGGGGGSDGNWLTDKSLTVMHPYSRTGRCTTERPFGRPFGLGSCSSSLCKLEYLKHQNRWLGRTSCFYVTAYEHLVFVANL</sequence>
<proteinExistence type="predicted"/>
<evidence type="ECO:0000313" key="2">
    <source>
        <dbReference type="Proteomes" id="UP001206925"/>
    </source>
</evidence>
<accession>A0AAD5BY37</accession>
<name>A0AAD5BY37_AMBAR</name>
<protein>
    <submittedName>
        <fullName evidence="1">Uncharacterized protein</fullName>
    </submittedName>
</protein>
<dbReference type="Proteomes" id="UP001206925">
    <property type="component" value="Unassembled WGS sequence"/>
</dbReference>
<dbReference type="EMBL" id="JAMZMK010010437">
    <property type="protein sequence ID" value="KAI7731525.1"/>
    <property type="molecule type" value="Genomic_DNA"/>
</dbReference>
<evidence type="ECO:0000313" key="1">
    <source>
        <dbReference type="EMBL" id="KAI7731525.1"/>
    </source>
</evidence>
<reference evidence="1" key="1">
    <citation type="submission" date="2022-06" db="EMBL/GenBank/DDBJ databases">
        <title>Uncovering the hologenomic basis of an extraordinary plant invasion.</title>
        <authorList>
            <person name="Bieker V.C."/>
            <person name="Martin M.D."/>
            <person name="Gilbert T."/>
            <person name="Hodgins K."/>
            <person name="Battlay P."/>
            <person name="Petersen B."/>
            <person name="Wilson J."/>
        </authorList>
    </citation>
    <scope>NUCLEOTIDE SEQUENCE</scope>
    <source>
        <strain evidence="1">AA19_3_7</strain>
        <tissue evidence="1">Leaf</tissue>
    </source>
</reference>
<organism evidence="1 2">
    <name type="scientific">Ambrosia artemisiifolia</name>
    <name type="common">Common ragweed</name>
    <dbReference type="NCBI Taxonomy" id="4212"/>
    <lineage>
        <taxon>Eukaryota</taxon>
        <taxon>Viridiplantae</taxon>
        <taxon>Streptophyta</taxon>
        <taxon>Embryophyta</taxon>
        <taxon>Tracheophyta</taxon>
        <taxon>Spermatophyta</taxon>
        <taxon>Magnoliopsida</taxon>
        <taxon>eudicotyledons</taxon>
        <taxon>Gunneridae</taxon>
        <taxon>Pentapetalae</taxon>
        <taxon>asterids</taxon>
        <taxon>campanulids</taxon>
        <taxon>Asterales</taxon>
        <taxon>Asteraceae</taxon>
        <taxon>Asteroideae</taxon>
        <taxon>Heliantheae alliance</taxon>
        <taxon>Heliantheae</taxon>
        <taxon>Ambrosia</taxon>
    </lineage>
</organism>